<dbReference type="AlphaFoldDB" id="A0A0R2B0E1"/>
<dbReference type="EMBL" id="AYYQ01000001">
    <property type="protein sequence ID" value="KRM69867.1"/>
    <property type="molecule type" value="Genomic_DNA"/>
</dbReference>
<dbReference type="InterPro" id="IPR002220">
    <property type="entry name" value="DapA-like"/>
</dbReference>
<dbReference type="CDD" id="cd00950">
    <property type="entry name" value="DHDPS"/>
    <property type="match status" value="1"/>
</dbReference>
<feature type="site" description="Part of a proton relay during catalysis" evidence="12">
    <location>
        <position position="46"/>
    </location>
</feature>
<evidence type="ECO:0000256" key="15">
    <source>
        <dbReference type="PIRSR" id="PIRSR001365-2"/>
    </source>
</evidence>
<comment type="caution">
    <text evidence="12">Was originally thought to be a dihydrodipicolinate synthase (DHDPS), catalyzing the condensation of (S)-aspartate-beta-semialdehyde [(S)-ASA] and pyruvate to dihydrodipicolinate (DHDP). However, it was shown in E.coli that the product of the enzymatic reaction is not dihydrodipicolinate but in fact (4S)-4-hydroxy-2,3,4,5-tetrahydro-(2S)-dipicolinic acid (HTPA), and that the consecutive dehydration reaction leading to DHDP is not spontaneous but catalyzed by DapB.</text>
</comment>
<dbReference type="SMART" id="SM01130">
    <property type="entry name" value="DHDPS"/>
    <property type="match status" value="1"/>
</dbReference>
<feature type="site" description="Part of a proton relay during catalysis" evidence="12">
    <location>
        <position position="110"/>
    </location>
</feature>
<comment type="caution">
    <text evidence="16">The sequence shown here is derived from an EMBL/GenBank/DDBJ whole genome shotgun (WGS) entry which is preliminary data.</text>
</comment>
<evidence type="ECO:0000256" key="3">
    <source>
        <dbReference type="ARBA" id="ARBA00007592"/>
    </source>
</evidence>
<dbReference type="Pfam" id="PF00701">
    <property type="entry name" value="DHDPS"/>
    <property type="match status" value="1"/>
</dbReference>
<dbReference type="PANTHER" id="PTHR12128:SF66">
    <property type="entry name" value="4-HYDROXY-2-OXOGLUTARATE ALDOLASE, MITOCHONDRIAL"/>
    <property type="match status" value="1"/>
</dbReference>
<keyword evidence="8 12" id="KW-0457">Lysine biosynthesis</keyword>
<gene>
    <name evidence="12" type="primary">dapA</name>
    <name evidence="16" type="ORF">FD06_GL000032</name>
</gene>
<dbReference type="PRINTS" id="PR00146">
    <property type="entry name" value="DHPICSNTHASE"/>
</dbReference>
<dbReference type="GO" id="GO:0009089">
    <property type="term" value="P:lysine biosynthetic process via diaminopimelate"/>
    <property type="evidence" value="ECO:0007669"/>
    <property type="project" value="UniProtKB-UniRule"/>
</dbReference>
<dbReference type="STRING" id="1423781.FD06_GL000032"/>
<comment type="pathway">
    <text evidence="2 12">Amino-acid biosynthesis; L-lysine biosynthesis via DAP pathway; (S)-tetrahydrodipicolinate from L-aspartate: step 3/4.</text>
</comment>
<evidence type="ECO:0000256" key="14">
    <source>
        <dbReference type="PIRSR" id="PIRSR001365-1"/>
    </source>
</evidence>
<dbReference type="UniPathway" id="UPA00034">
    <property type="reaction ID" value="UER00017"/>
</dbReference>
<dbReference type="NCBIfam" id="TIGR00674">
    <property type="entry name" value="dapA"/>
    <property type="match status" value="1"/>
</dbReference>
<keyword evidence="17" id="KW-1185">Reference proteome</keyword>
<feature type="binding site" evidence="12 15">
    <location>
        <position position="205"/>
    </location>
    <ligand>
        <name>pyruvate</name>
        <dbReference type="ChEBI" id="CHEBI:15361"/>
    </ligand>
</feature>
<feature type="binding site" evidence="12 15">
    <location>
        <position position="47"/>
    </location>
    <ligand>
        <name>pyruvate</name>
        <dbReference type="ChEBI" id="CHEBI:15361"/>
    </ligand>
</feature>
<dbReference type="EC" id="4.3.3.7" evidence="4 12"/>
<keyword evidence="9 12" id="KW-0456">Lyase</keyword>
<dbReference type="PROSITE" id="PS00666">
    <property type="entry name" value="DHDPS_2"/>
    <property type="match status" value="1"/>
</dbReference>
<dbReference type="Proteomes" id="UP000052012">
    <property type="component" value="Unassembled WGS sequence"/>
</dbReference>
<dbReference type="InterPro" id="IPR005263">
    <property type="entry name" value="DapA"/>
</dbReference>
<evidence type="ECO:0000256" key="7">
    <source>
        <dbReference type="ARBA" id="ARBA00022915"/>
    </source>
</evidence>
<dbReference type="Gene3D" id="3.20.20.70">
    <property type="entry name" value="Aldolase class I"/>
    <property type="match status" value="1"/>
</dbReference>
<evidence type="ECO:0000256" key="1">
    <source>
        <dbReference type="ARBA" id="ARBA00003294"/>
    </source>
</evidence>
<sequence>MFENVDLMTAIITPFNENDEIDYVALKKLTNHLLETGSRGFVIGGTTGETPTLTHDEKLELYKNFAVIVNKRVPVIAGTGSNNTKETINFTKEVEKIDGIDSALVVVPYYNKPNQRCMKAHFKSVADNTNIPIVIYNIPGRTGVSMDKETIAELSQEPSVVGVKQCNPIEDIEYLVDHTDQNFAIYTGEDAQTMYAKSAGANGVISVASHIYGNEMRHLLDALEQGQVSVAAKLQRFLTPRMNALFMYPSPSPVKAVLNAQGFAVGGCRLPILSLNNLEKQTLAKALKLDENALMHKLSLELGD</sequence>
<evidence type="ECO:0000256" key="10">
    <source>
        <dbReference type="ARBA" id="ARBA00023270"/>
    </source>
</evidence>
<keyword evidence="10 12" id="KW-0704">Schiff base</keyword>
<keyword evidence="6 12" id="KW-0028">Amino-acid biosynthesis</keyword>
<comment type="function">
    <text evidence="1 12">Catalyzes the condensation of (S)-aspartate-beta-semialdehyde [(S)-ASA] and pyruvate to 4-hydroxy-tetrahydrodipicolinate (HTPA).</text>
</comment>
<evidence type="ECO:0000256" key="2">
    <source>
        <dbReference type="ARBA" id="ARBA00005120"/>
    </source>
</evidence>
<evidence type="ECO:0000256" key="9">
    <source>
        <dbReference type="ARBA" id="ARBA00023239"/>
    </source>
</evidence>
<dbReference type="SUPFAM" id="SSF51569">
    <property type="entry name" value="Aldolase"/>
    <property type="match status" value="1"/>
</dbReference>
<name>A0A0R2B0E1_9LACO</name>
<dbReference type="GO" id="GO:0008840">
    <property type="term" value="F:4-hydroxy-tetrahydrodipicolinate synthase activity"/>
    <property type="evidence" value="ECO:0007669"/>
    <property type="project" value="UniProtKB-UniRule"/>
</dbReference>
<evidence type="ECO:0000313" key="16">
    <source>
        <dbReference type="EMBL" id="KRM69867.1"/>
    </source>
</evidence>
<dbReference type="RefSeq" id="WP_054657291.1">
    <property type="nucleotide sequence ID" value="NZ_AYYQ01000001.1"/>
</dbReference>
<keyword evidence="7 12" id="KW-0220">Diaminopimelate biosynthesis</keyword>
<comment type="subunit">
    <text evidence="12">Homotetramer; dimer of dimers.</text>
</comment>
<evidence type="ECO:0000256" key="8">
    <source>
        <dbReference type="ARBA" id="ARBA00023154"/>
    </source>
</evidence>
<dbReference type="InterPro" id="IPR020625">
    <property type="entry name" value="Schiff_base-form_aldolases_AS"/>
</dbReference>
<evidence type="ECO:0000256" key="11">
    <source>
        <dbReference type="ARBA" id="ARBA00047836"/>
    </source>
</evidence>
<protein>
    <recommendedName>
        <fullName evidence="4 12">4-hydroxy-tetrahydrodipicolinate synthase</fullName>
        <shortName evidence="12">HTPA synthase</shortName>
        <ecNumber evidence="4 12">4.3.3.7</ecNumber>
    </recommendedName>
</protein>
<evidence type="ECO:0000256" key="6">
    <source>
        <dbReference type="ARBA" id="ARBA00022605"/>
    </source>
</evidence>
<dbReference type="PATRIC" id="fig|1423781.4.peg.34"/>
<evidence type="ECO:0000313" key="17">
    <source>
        <dbReference type="Proteomes" id="UP000052012"/>
    </source>
</evidence>
<proteinExistence type="inferred from homology"/>
<evidence type="ECO:0000256" key="5">
    <source>
        <dbReference type="ARBA" id="ARBA00022490"/>
    </source>
</evidence>
<comment type="catalytic activity">
    <reaction evidence="11 12">
        <text>L-aspartate 4-semialdehyde + pyruvate = (2S,4S)-4-hydroxy-2,3,4,5-tetrahydrodipicolinate + H2O + H(+)</text>
        <dbReference type="Rhea" id="RHEA:34171"/>
        <dbReference type="ChEBI" id="CHEBI:15361"/>
        <dbReference type="ChEBI" id="CHEBI:15377"/>
        <dbReference type="ChEBI" id="CHEBI:15378"/>
        <dbReference type="ChEBI" id="CHEBI:67139"/>
        <dbReference type="ChEBI" id="CHEBI:537519"/>
        <dbReference type="EC" id="4.3.3.7"/>
    </reaction>
</comment>
<evidence type="ECO:0000256" key="4">
    <source>
        <dbReference type="ARBA" id="ARBA00012086"/>
    </source>
</evidence>
<dbReference type="OrthoDB" id="9782828at2"/>
<accession>A0A0R2B0E1</accession>
<dbReference type="GO" id="GO:0005829">
    <property type="term" value="C:cytosol"/>
    <property type="evidence" value="ECO:0007669"/>
    <property type="project" value="TreeGrafter"/>
</dbReference>
<dbReference type="PANTHER" id="PTHR12128">
    <property type="entry name" value="DIHYDRODIPICOLINATE SYNTHASE"/>
    <property type="match status" value="1"/>
</dbReference>
<evidence type="ECO:0000256" key="12">
    <source>
        <dbReference type="HAMAP-Rule" id="MF_00418"/>
    </source>
</evidence>
<keyword evidence="5 12" id="KW-0963">Cytoplasm</keyword>
<feature type="active site" description="Schiff-base intermediate with substrate" evidence="12 14">
    <location>
        <position position="164"/>
    </location>
</feature>
<organism evidence="16 17">
    <name type="scientific">Apilactobacillus ozensis DSM 23829 = JCM 17196</name>
    <dbReference type="NCBI Taxonomy" id="1423781"/>
    <lineage>
        <taxon>Bacteria</taxon>
        <taxon>Bacillati</taxon>
        <taxon>Bacillota</taxon>
        <taxon>Bacilli</taxon>
        <taxon>Lactobacillales</taxon>
        <taxon>Lactobacillaceae</taxon>
        <taxon>Apilactobacillus</taxon>
    </lineage>
</organism>
<dbReference type="PIRSF" id="PIRSF001365">
    <property type="entry name" value="DHDPS"/>
    <property type="match status" value="1"/>
</dbReference>
<dbReference type="InterPro" id="IPR013785">
    <property type="entry name" value="Aldolase_TIM"/>
</dbReference>
<comment type="subcellular location">
    <subcellularLocation>
        <location evidence="12">Cytoplasm</location>
    </subcellularLocation>
</comment>
<evidence type="ECO:0000256" key="13">
    <source>
        <dbReference type="PIRNR" id="PIRNR001365"/>
    </source>
</evidence>
<feature type="active site" description="Proton donor/acceptor" evidence="12 14">
    <location>
        <position position="136"/>
    </location>
</feature>
<comment type="similarity">
    <text evidence="3 12 13">Belongs to the DapA family.</text>
</comment>
<dbReference type="HAMAP" id="MF_00418">
    <property type="entry name" value="DapA"/>
    <property type="match status" value="1"/>
</dbReference>
<reference evidence="16 17" key="1">
    <citation type="journal article" date="2015" name="Genome Announc.">
        <title>Expanding the biotechnology potential of lactobacilli through comparative genomics of 213 strains and associated genera.</title>
        <authorList>
            <person name="Sun Z."/>
            <person name="Harris H.M."/>
            <person name="McCann A."/>
            <person name="Guo C."/>
            <person name="Argimon S."/>
            <person name="Zhang W."/>
            <person name="Yang X."/>
            <person name="Jeffery I.B."/>
            <person name="Cooney J.C."/>
            <person name="Kagawa T.F."/>
            <person name="Liu W."/>
            <person name="Song Y."/>
            <person name="Salvetti E."/>
            <person name="Wrobel A."/>
            <person name="Rasinkangas P."/>
            <person name="Parkhill J."/>
            <person name="Rea M.C."/>
            <person name="O'Sullivan O."/>
            <person name="Ritari J."/>
            <person name="Douillard F.P."/>
            <person name="Paul Ross R."/>
            <person name="Yang R."/>
            <person name="Briner A.E."/>
            <person name="Felis G.E."/>
            <person name="de Vos W.M."/>
            <person name="Barrangou R."/>
            <person name="Klaenhammer T.R."/>
            <person name="Caufield P.W."/>
            <person name="Cui Y."/>
            <person name="Zhang H."/>
            <person name="O'Toole P.W."/>
        </authorList>
    </citation>
    <scope>NUCLEOTIDE SEQUENCE [LARGE SCALE GENOMIC DNA]</scope>
    <source>
        <strain evidence="16 17">DSM 23829</strain>
    </source>
</reference>
<dbReference type="GO" id="GO:0019877">
    <property type="term" value="P:diaminopimelate biosynthetic process"/>
    <property type="evidence" value="ECO:0007669"/>
    <property type="project" value="UniProtKB-UniRule"/>
</dbReference>